<evidence type="ECO:0000313" key="17">
    <source>
        <dbReference type="Proteomes" id="UP001482231"/>
    </source>
</evidence>
<evidence type="ECO:0000256" key="8">
    <source>
        <dbReference type="ARBA" id="ARBA00023002"/>
    </source>
</evidence>
<keyword evidence="12" id="KW-0808">Transferase</keyword>
<feature type="domain" description="Peripheral subunit-binding (PSBD)" evidence="15">
    <location>
        <begin position="246"/>
        <end position="283"/>
    </location>
</feature>
<gene>
    <name evidence="16" type="ORF">V6E02_02250</name>
</gene>
<dbReference type="Gene3D" id="3.30.559.10">
    <property type="entry name" value="Chloramphenicol acetyltransferase-like domain"/>
    <property type="match status" value="1"/>
</dbReference>
<dbReference type="InterPro" id="IPR012999">
    <property type="entry name" value="Pyr_OxRdtase_I_AS"/>
</dbReference>
<dbReference type="PANTHER" id="PTHR22912">
    <property type="entry name" value="DISULFIDE OXIDOREDUCTASE"/>
    <property type="match status" value="1"/>
</dbReference>
<evidence type="ECO:0000259" key="14">
    <source>
        <dbReference type="PROSITE" id="PS50968"/>
    </source>
</evidence>
<dbReference type="InterPro" id="IPR003016">
    <property type="entry name" value="2-oxoA_DH_lipoyl-BS"/>
</dbReference>
<dbReference type="Pfam" id="PF02817">
    <property type="entry name" value="E3_binding"/>
    <property type="match status" value="1"/>
</dbReference>
<keyword evidence="6 12" id="KW-0450">Lipoyl</keyword>
<keyword evidence="17" id="KW-1185">Reference proteome</keyword>
<keyword evidence="11" id="KW-0676">Redox-active center</keyword>
<dbReference type="PANTHER" id="PTHR22912:SF151">
    <property type="entry name" value="DIHYDROLIPOYL DEHYDROGENASE, MITOCHONDRIAL"/>
    <property type="match status" value="1"/>
</dbReference>
<dbReference type="InterPro" id="IPR036625">
    <property type="entry name" value="E3-bd_dom_sf"/>
</dbReference>
<dbReference type="Pfam" id="PF07992">
    <property type="entry name" value="Pyr_redox_2"/>
    <property type="match status" value="1"/>
</dbReference>
<dbReference type="PRINTS" id="PR00411">
    <property type="entry name" value="PNDRDTASEI"/>
</dbReference>
<evidence type="ECO:0000256" key="11">
    <source>
        <dbReference type="ARBA" id="ARBA00023284"/>
    </source>
</evidence>
<reference evidence="16 17" key="1">
    <citation type="submission" date="2024-02" db="EMBL/GenBank/DDBJ databases">
        <title>New thermophilic sulfur-oxidizing bacteria from a hot springs of the Uzon caldera (Kamchatka, Russia).</title>
        <authorList>
            <person name="Dukat A.M."/>
            <person name="Elcheninov A.G."/>
            <person name="Frolov E.N."/>
        </authorList>
    </citation>
    <scope>NUCLEOTIDE SEQUENCE [LARGE SCALE GENOMIC DNA]</scope>
    <source>
        <strain evidence="16 17">AK1</strain>
    </source>
</reference>
<proteinExistence type="inferred from homology"/>
<comment type="cofactor">
    <cofactor evidence="2">
        <name>FAD</name>
        <dbReference type="ChEBI" id="CHEBI:57692"/>
    </cofactor>
</comment>
<dbReference type="SUPFAM" id="SSF52777">
    <property type="entry name" value="CoA-dependent acyltransferases"/>
    <property type="match status" value="1"/>
</dbReference>
<dbReference type="SUPFAM" id="SSF47005">
    <property type="entry name" value="Peripheral subunit-binding domain of 2-oxo acid dehydrogenase complex"/>
    <property type="match status" value="1"/>
</dbReference>
<dbReference type="PROSITE" id="PS00076">
    <property type="entry name" value="PYRIDINE_REDOX_1"/>
    <property type="match status" value="1"/>
</dbReference>
<dbReference type="Proteomes" id="UP001482231">
    <property type="component" value="Unassembled WGS sequence"/>
</dbReference>
<evidence type="ECO:0000256" key="5">
    <source>
        <dbReference type="ARBA" id="ARBA00022630"/>
    </source>
</evidence>
<comment type="similarity">
    <text evidence="4">Belongs to the class-I pyridine nucleotide-disulfide oxidoreductase family.</text>
</comment>
<dbReference type="SUPFAM" id="SSF51230">
    <property type="entry name" value="Single hybrid motif"/>
    <property type="match status" value="2"/>
</dbReference>
<evidence type="ECO:0000256" key="7">
    <source>
        <dbReference type="ARBA" id="ARBA00022827"/>
    </source>
</evidence>
<evidence type="ECO:0000256" key="1">
    <source>
        <dbReference type="ARBA" id="ARBA00001938"/>
    </source>
</evidence>
<comment type="caution">
    <text evidence="16">The sequence shown here is derived from an EMBL/GenBank/DDBJ whole genome shotgun (WGS) entry which is preliminary data.</text>
</comment>
<feature type="domain" description="Lipoyl-binding" evidence="14">
    <location>
        <begin position="107"/>
        <end position="182"/>
    </location>
</feature>
<dbReference type="InterPro" id="IPR001078">
    <property type="entry name" value="2-oxoacid_DH_actylTfrase"/>
</dbReference>
<evidence type="ECO:0000256" key="3">
    <source>
        <dbReference type="ARBA" id="ARBA00007317"/>
    </source>
</evidence>
<evidence type="ECO:0000256" key="4">
    <source>
        <dbReference type="ARBA" id="ARBA00007532"/>
    </source>
</evidence>
<keyword evidence="5" id="KW-0285">Flavoprotein</keyword>
<evidence type="ECO:0000313" key="16">
    <source>
        <dbReference type="EMBL" id="MEO1766034.1"/>
    </source>
</evidence>
<protein>
    <recommendedName>
        <fullName evidence="12">Dihydrolipoamide acetyltransferase component of pyruvate dehydrogenase complex</fullName>
        <ecNumber evidence="12">2.3.1.-</ecNumber>
    </recommendedName>
</protein>
<evidence type="ECO:0000256" key="12">
    <source>
        <dbReference type="RuleBase" id="RU003423"/>
    </source>
</evidence>
<dbReference type="Gene3D" id="3.30.390.30">
    <property type="match status" value="1"/>
</dbReference>
<keyword evidence="9" id="KW-0520">NAD</keyword>
<dbReference type="PROSITE" id="PS50968">
    <property type="entry name" value="BIOTINYL_LIPOYL"/>
    <property type="match status" value="2"/>
</dbReference>
<dbReference type="EC" id="2.3.1.-" evidence="12"/>
<dbReference type="InterPro" id="IPR004167">
    <property type="entry name" value="PSBD"/>
</dbReference>
<dbReference type="InterPro" id="IPR050151">
    <property type="entry name" value="Class-I_Pyr_Nuc-Dis_Oxidored"/>
</dbReference>
<dbReference type="InterPro" id="IPR011053">
    <property type="entry name" value="Single_hybrid_motif"/>
</dbReference>
<organism evidence="16 17">
    <name type="scientific">Thiobacter aerophilum</name>
    <dbReference type="NCBI Taxonomy" id="3121275"/>
    <lineage>
        <taxon>Bacteria</taxon>
        <taxon>Pseudomonadati</taxon>
        <taxon>Pseudomonadota</taxon>
        <taxon>Betaproteobacteria</taxon>
        <taxon>Burkholderiales</taxon>
        <taxon>Thiobacteraceae</taxon>
        <taxon>Thiobacter</taxon>
    </lineage>
</organism>
<dbReference type="Gene3D" id="4.10.320.10">
    <property type="entry name" value="E3-binding domain"/>
    <property type="match status" value="1"/>
</dbReference>
<dbReference type="Pfam" id="PF02852">
    <property type="entry name" value="Pyr_redox_dim"/>
    <property type="match status" value="1"/>
</dbReference>
<evidence type="ECO:0000256" key="6">
    <source>
        <dbReference type="ARBA" id="ARBA00022823"/>
    </source>
</evidence>
<sequence length="994" mass="104645">MSSHFVITMPQLSDTMTEGVVVTWEKKPGDRVERGDIVATVETDKAIMDVEVFKAGYLAGPLAEVGSTVPVGGVLGYITDTPGDLAIGADEVVTEQAPSEMIPHHAGTAIVMPQLSDTMTEGVVVTWEKNIGDPVKRGDIVATVETDKAIMDVEVFQEGYLSGPLADVGSTVEVGHPMGFIVSDPAKVVDTAVTITADHKVKDVHHKAPTPPKAAAAPATPPKPVVTATPTISAQAKPVPRVPGRKASPYARKVAGALGVDISTLAGSGPEGVIVAADVQRARPSMAEVAHSLPQVDVPGQGRPMTSMEKAVAHAMTASLTLPTFHATMNIDTTRLIAAAKAKGVSVTVAIAKACSVAMQNHPRMNWAYQPVDKIVERANHDFGIAVKSDDGGLVVPILAGIERRSLEELQAAWNDLVPRARIRKLAPREFANPTFTISNMGMFGITHFTAIPTPGIAAILAIAAAGPQGTPFTITADHRVLNGADVAAYLVALKDIIERPETWMETAGTKAPPAAPIPAGKWDTQVLVIGGGPGGEDCARDLADHGIQVVMVNDAPLPGGECLWRGCIPSKAWRHAADLIRERAHDAAKGVAGTDAPRLVWDTLEAHRKQVLKTRGELALKTDKGMKIDVRHGFARFVDAHTAEITPAQGEPYRLTFGAGVIATGAPPFVPAIPGAKEGLANGGVLTSDTIWNLQKPVSRLGIVGGGVIGVEMAQIWKDFGAQVLMLEARDRILAEVEEEIAKQLAALLEKEFPVVTSAKITAISGEPGAMRIQYTDGTGASHEYACDYVLMATGKRPDTSRLGLEHAGVELTGAAIKVDAHCRTSQPHIYAVGDVIGGYMLAHTAATQGRVAAHNITGHPAQYNPDLDCGVTFSRPQAGFVGLSLAQAKAKGIDAVEAKIPLSIDAKAMISLETHGMIKLVADKATQKIIGVHFLAEHTDTLIGAAVMMVSGGMTLAQVAEAIFPHPTQTELFGELARRLLARLRRTAKAQA</sequence>
<dbReference type="InterPro" id="IPR023753">
    <property type="entry name" value="FAD/NAD-binding_dom"/>
</dbReference>
<dbReference type="Pfam" id="PF00198">
    <property type="entry name" value="2-oxoacid_dh"/>
    <property type="match status" value="1"/>
</dbReference>
<dbReference type="Gene3D" id="2.40.50.100">
    <property type="match status" value="2"/>
</dbReference>
<evidence type="ECO:0000256" key="13">
    <source>
        <dbReference type="SAM" id="MobiDB-lite"/>
    </source>
</evidence>
<comment type="cofactor">
    <cofactor evidence="1 12">
        <name>(R)-lipoate</name>
        <dbReference type="ChEBI" id="CHEBI:83088"/>
    </cofactor>
</comment>
<keyword evidence="10" id="KW-1015">Disulfide bond</keyword>
<evidence type="ECO:0000259" key="15">
    <source>
        <dbReference type="PROSITE" id="PS51826"/>
    </source>
</evidence>
<keyword evidence="7" id="KW-0274">FAD</keyword>
<dbReference type="SUPFAM" id="SSF55424">
    <property type="entry name" value="FAD/NAD-linked reductases, dimerisation (C-terminal) domain"/>
    <property type="match status" value="1"/>
</dbReference>
<dbReference type="Gene3D" id="3.50.50.60">
    <property type="entry name" value="FAD/NAD(P)-binding domain"/>
    <property type="match status" value="2"/>
</dbReference>
<feature type="region of interest" description="Disordered" evidence="13">
    <location>
        <begin position="202"/>
        <end position="227"/>
    </location>
</feature>
<dbReference type="PRINTS" id="PR00368">
    <property type="entry name" value="FADPNR"/>
</dbReference>
<dbReference type="CDD" id="cd06849">
    <property type="entry name" value="lipoyl_domain"/>
    <property type="match status" value="2"/>
</dbReference>
<dbReference type="SUPFAM" id="SSF51905">
    <property type="entry name" value="FAD/NAD(P)-binding domain"/>
    <property type="match status" value="1"/>
</dbReference>
<keyword evidence="8" id="KW-0560">Oxidoreductase</keyword>
<dbReference type="PROSITE" id="PS00189">
    <property type="entry name" value="LIPOYL"/>
    <property type="match status" value="2"/>
</dbReference>
<dbReference type="InterPro" id="IPR036188">
    <property type="entry name" value="FAD/NAD-bd_sf"/>
</dbReference>
<dbReference type="PROSITE" id="PS51826">
    <property type="entry name" value="PSBD"/>
    <property type="match status" value="1"/>
</dbReference>
<evidence type="ECO:0000256" key="9">
    <source>
        <dbReference type="ARBA" id="ARBA00023027"/>
    </source>
</evidence>
<accession>A0ABV0EBU7</accession>
<comment type="similarity">
    <text evidence="3 12">Belongs to the 2-oxoacid dehydrogenase family.</text>
</comment>
<evidence type="ECO:0000256" key="10">
    <source>
        <dbReference type="ARBA" id="ARBA00023157"/>
    </source>
</evidence>
<feature type="domain" description="Lipoyl-binding" evidence="14">
    <location>
        <begin position="4"/>
        <end position="79"/>
    </location>
</feature>
<dbReference type="Pfam" id="PF00364">
    <property type="entry name" value="Biotin_lipoyl"/>
    <property type="match status" value="2"/>
</dbReference>
<dbReference type="RefSeq" id="WP_347306706.1">
    <property type="nucleotide sequence ID" value="NZ_JBAJEX010000001.1"/>
</dbReference>
<evidence type="ECO:0000256" key="2">
    <source>
        <dbReference type="ARBA" id="ARBA00001974"/>
    </source>
</evidence>
<name>A0ABV0EBU7_9BURK</name>
<keyword evidence="12" id="KW-0012">Acyltransferase</keyword>
<dbReference type="EMBL" id="JBAJEX010000001">
    <property type="protein sequence ID" value="MEO1766034.1"/>
    <property type="molecule type" value="Genomic_DNA"/>
</dbReference>
<dbReference type="InterPro" id="IPR004099">
    <property type="entry name" value="Pyr_nucl-diS_OxRdtase_dimer"/>
</dbReference>
<dbReference type="InterPro" id="IPR016156">
    <property type="entry name" value="FAD/NAD-linked_Rdtase_dimer_sf"/>
</dbReference>
<dbReference type="InterPro" id="IPR000089">
    <property type="entry name" value="Biotin_lipoyl"/>
</dbReference>
<dbReference type="InterPro" id="IPR023213">
    <property type="entry name" value="CAT-like_dom_sf"/>
</dbReference>